<dbReference type="AlphaFoldDB" id="K1P6B8"/>
<organism evidence="1">
    <name type="scientific">Magallana gigas</name>
    <name type="common">Pacific oyster</name>
    <name type="synonym">Crassostrea gigas</name>
    <dbReference type="NCBI Taxonomy" id="29159"/>
    <lineage>
        <taxon>Eukaryota</taxon>
        <taxon>Metazoa</taxon>
        <taxon>Spiralia</taxon>
        <taxon>Lophotrochozoa</taxon>
        <taxon>Mollusca</taxon>
        <taxon>Bivalvia</taxon>
        <taxon>Autobranchia</taxon>
        <taxon>Pteriomorphia</taxon>
        <taxon>Ostreida</taxon>
        <taxon>Ostreoidea</taxon>
        <taxon>Ostreidae</taxon>
        <taxon>Magallana</taxon>
    </lineage>
</organism>
<gene>
    <name evidence="1" type="ORF">CGI_10009652</name>
</gene>
<dbReference type="HOGENOM" id="CLU_2111237_0_0_1"/>
<sequence length="115" mass="13847">MEFYGYSMDISRNYPLTFPRNYMAFPWEVFHGQSIEIAWKSLANQNNQMVIKGFKHSLVLDDLWYLNQKDSCAAVVPHLEKHWKKELERRKRQYGGIEYENWRLAFKRPMSARVA</sequence>
<evidence type="ECO:0000313" key="1">
    <source>
        <dbReference type="EMBL" id="EKC19107.1"/>
    </source>
</evidence>
<dbReference type="EMBL" id="JH817604">
    <property type="protein sequence ID" value="EKC19107.1"/>
    <property type="molecule type" value="Genomic_DNA"/>
</dbReference>
<name>K1P6B8_MAGGI</name>
<dbReference type="InParanoid" id="K1P6B8"/>
<protein>
    <submittedName>
        <fullName evidence="1">Multidrug resistance-associated protein 1</fullName>
    </submittedName>
</protein>
<proteinExistence type="predicted"/>
<accession>K1P6B8</accession>
<reference evidence="1" key="1">
    <citation type="journal article" date="2012" name="Nature">
        <title>The oyster genome reveals stress adaptation and complexity of shell formation.</title>
        <authorList>
            <person name="Zhang G."/>
            <person name="Fang X."/>
            <person name="Guo X."/>
            <person name="Li L."/>
            <person name="Luo R."/>
            <person name="Xu F."/>
            <person name="Yang P."/>
            <person name="Zhang L."/>
            <person name="Wang X."/>
            <person name="Qi H."/>
            <person name="Xiong Z."/>
            <person name="Que H."/>
            <person name="Xie Y."/>
            <person name="Holland P.W."/>
            <person name="Paps J."/>
            <person name="Zhu Y."/>
            <person name="Wu F."/>
            <person name="Chen Y."/>
            <person name="Wang J."/>
            <person name="Peng C."/>
            <person name="Meng J."/>
            <person name="Yang L."/>
            <person name="Liu J."/>
            <person name="Wen B."/>
            <person name="Zhang N."/>
            <person name="Huang Z."/>
            <person name="Zhu Q."/>
            <person name="Feng Y."/>
            <person name="Mount A."/>
            <person name="Hedgecock D."/>
            <person name="Xu Z."/>
            <person name="Liu Y."/>
            <person name="Domazet-Loso T."/>
            <person name="Du Y."/>
            <person name="Sun X."/>
            <person name="Zhang S."/>
            <person name="Liu B."/>
            <person name="Cheng P."/>
            <person name="Jiang X."/>
            <person name="Li J."/>
            <person name="Fan D."/>
            <person name="Wang W."/>
            <person name="Fu W."/>
            <person name="Wang T."/>
            <person name="Wang B."/>
            <person name="Zhang J."/>
            <person name="Peng Z."/>
            <person name="Li Y."/>
            <person name="Li N."/>
            <person name="Wang J."/>
            <person name="Chen M."/>
            <person name="He Y."/>
            <person name="Tan F."/>
            <person name="Song X."/>
            <person name="Zheng Q."/>
            <person name="Huang R."/>
            <person name="Yang H."/>
            <person name="Du X."/>
            <person name="Chen L."/>
            <person name="Yang M."/>
            <person name="Gaffney P.M."/>
            <person name="Wang S."/>
            <person name="Luo L."/>
            <person name="She Z."/>
            <person name="Ming Y."/>
            <person name="Huang W."/>
            <person name="Zhang S."/>
            <person name="Huang B."/>
            <person name="Zhang Y."/>
            <person name="Qu T."/>
            <person name="Ni P."/>
            <person name="Miao G."/>
            <person name="Wang J."/>
            <person name="Wang Q."/>
            <person name="Steinberg C.E."/>
            <person name="Wang H."/>
            <person name="Li N."/>
            <person name="Qian L."/>
            <person name="Zhang G."/>
            <person name="Li Y."/>
            <person name="Yang H."/>
            <person name="Liu X."/>
            <person name="Wang J."/>
            <person name="Yin Y."/>
            <person name="Wang J."/>
        </authorList>
    </citation>
    <scope>NUCLEOTIDE SEQUENCE [LARGE SCALE GENOMIC DNA]</scope>
    <source>
        <strain evidence="1">05x7-T-G4-1.051#20</strain>
    </source>
</reference>